<keyword evidence="6 7" id="KW-0472">Membrane</keyword>
<comment type="subcellular location">
    <subcellularLocation>
        <location evidence="1">Cell membrane</location>
        <topology evidence="1">Multi-pass membrane protein</topology>
    </subcellularLocation>
</comment>
<dbReference type="PANTHER" id="PTHR43549">
    <property type="entry name" value="MULTIDRUG RESISTANCE PROTEIN YPNP-RELATED"/>
    <property type="match status" value="1"/>
</dbReference>
<dbReference type="Pfam" id="PF01554">
    <property type="entry name" value="MatE"/>
    <property type="match status" value="2"/>
</dbReference>
<feature type="transmembrane region" description="Helical" evidence="7">
    <location>
        <begin position="370"/>
        <end position="388"/>
    </location>
</feature>
<feature type="transmembrane region" description="Helical" evidence="7">
    <location>
        <begin position="55"/>
        <end position="77"/>
    </location>
</feature>
<evidence type="ECO:0008006" key="10">
    <source>
        <dbReference type="Google" id="ProtNLM"/>
    </source>
</evidence>
<accession>A0ABQ5YBS5</accession>
<feature type="transmembrane region" description="Helical" evidence="7">
    <location>
        <begin position="423"/>
        <end position="443"/>
    </location>
</feature>
<evidence type="ECO:0000256" key="5">
    <source>
        <dbReference type="ARBA" id="ARBA00022989"/>
    </source>
</evidence>
<protein>
    <recommendedName>
        <fullName evidence="10">MATE family efflux transporter</fullName>
    </recommendedName>
</protein>
<keyword evidence="9" id="KW-1185">Reference proteome</keyword>
<dbReference type="InterPro" id="IPR002528">
    <property type="entry name" value="MATE_fam"/>
</dbReference>
<dbReference type="RefSeq" id="WP_284195530.1">
    <property type="nucleotide sequence ID" value="NZ_BSOG01000001.1"/>
</dbReference>
<evidence type="ECO:0000313" key="9">
    <source>
        <dbReference type="Proteomes" id="UP001156706"/>
    </source>
</evidence>
<proteinExistence type="predicted"/>
<gene>
    <name evidence="8" type="ORF">GCM10007907_11970</name>
</gene>
<evidence type="ECO:0000256" key="2">
    <source>
        <dbReference type="ARBA" id="ARBA00022448"/>
    </source>
</evidence>
<keyword evidence="2" id="KW-0813">Transport</keyword>
<evidence type="ECO:0000256" key="4">
    <source>
        <dbReference type="ARBA" id="ARBA00022692"/>
    </source>
</evidence>
<name>A0ABQ5YBS5_9NEIS</name>
<feature type="transmembrane region" description="Helical" evidence="7">
    <location>
        <begin position="327"/>
        <end position="350"/>
    </location>
</feature>
<feature type="transmembrane region" description="Helical" evidence="7">
    <location>
        <begin position="395"/>
        <end position="417"/>
    </location>
</feature>
<reference evidence="9" key="1">
    <citation type="journal article" date="2019" name="Int. J. Syst. Evol. Microbiol.">
        <title>The Global Catalogue of Microorganisms (GCM) 10K type strain sequencing project: providing services to taxonomists for standard genome sequencing and annotation.</title>
        <authorList>
            <consortium name="The Broad Institute Genomics Platform"/>
            <consortium name="The Broad Institute Genome Sequencing Center for Infectious Disease"/>
            <person name="Wu L."/>
            <person name="Ma J."/>
        </authorList>
    </citation>
    <scope>NUCLEOTIDE SEQUENCE [LARGE SCALE GENOMIC DNA]</scope>
    <source>
        <strain evidence="9">NBRC 110044</strain>
    </source>
</reference>
<feature type="transmembrane region" description="Helical" evidence="7">
    <location>
        <begin position="252"/>
        <end position="272"/>
    </location>
</feature>
<evidence type="ECO:0000256" key="1">
    <source>
        <dbReference type="ARBA" id="ARBA00004651"/>
    </source>
</evidence>
<evidence type="ECO:0000256" key="3">
    <source>
        <dbReference type="ARBA" id="ARBA00022475"/>
    </source>
</evidence>
<feature type="transmembrane region" description="Helical" evidence="7">
    <location>
        <begin position="139"/>
        <end position="157"/>
    </location>
</feature>
<dbReference type="PANTHER" id="PTHR43549:SF2">
    <property type="entry name" value="MULTIDRUG RESISTANCE PROTEIN NORM-RELATED"/>
    <property type="match status" value="1"/>
</dbReference>
<dbReference type="EMBL" id="BSOG01000001">
    <property type="protein sequence ID" value="GLR12407.1"/>
    <property type="molecule type" value="Genomic_DNA"/>
</dbReference>
<sequence>MSKIDFTSDDVHKNLMRFSVPMLFLSMLDYLGLFVNLGWLMVMSQEQHLPSVFRLSASVVGVLEAGFGGLLSAVYIYANQAFGRKDHTVARHLISFGFGLSIVIGVLIAFSGGLLGQQLLGAFGVEGGIKLQVSRYLDVLWYGYLAVIVHIYAGLIAKMAGDTGLITRFRVTTFLCNLLLTPLFILYAQARGLDVIQATAVAMILARLGGLAMLGYQLHRGQVFPYRLGVDFLPRRVFTEWRALTKLAAAETINGFSLTLSFFLFFVIVSYYEAGTLAAVTVSQYVTGFVQTVMIGTVAALIPFTAQNAGNQNIVNIGKGVRWMTNRVLIICLGISIPYVLLAPYFVGLFSPGDPVMAAHTLSYIRITTLPWAFLIASFPFIFAIVGLGDTRGTLLLTIWSMYLGNLLPMVIVLHWVGNTITHAAYAEAGAHLLTFFGCMAYYRYREKQLSQSWQASMPAQVAGATA</sequence>
<evidence type="ECO:0000256" key="7">
    <source>
        <dbReference type="SAM" id="Phobius"/>
    </source>
</evidence>
<feature type="transmembrane region" description="Helical" evidence="7">
    <location>
        <begin position="89"/>
        <end position="110"/>
    </location>
</feature>
<organism evidence="8 9">
    <name type="scientific">Chitinimonas prasina</name>
    <dbReference type="NCBI Taxonomy" id="1434937"/>
    <lineage>
        <taxon>Bacteria</taxon>
        <taxon>Pseudomonadati</taxon>
        <taxon>Pseudomonadota</taxon>
        <taxon>Betaproteobacteria</taxon>
        <taxon>Neisseriales</taxon>
        <taxon>Chitinibacteraceae</taxon>
        <taxon>Chitinimonas</taxon>
    </lineage>
</organism>
<feature type="transmembrane region" description="Helical" evidence="7">
    <location>
        <begin position="20"/>
        <end position="43"/>
    </location>
</feature>
<evidence type="ECO:0000256" key="6">
    <source>
        <dbReference type="ARBA" id="ARBA00023136"/>
    </source>
</evidence>
<evidence type="ECO:0000313" key="8">
    <source>
        <dbReference type="EMBL" id="GLR12407.1"/>
    </source>
</evidence>
<feature type="transmembrane region" description="Helical" evidence="7">
    <location>
        <begin position="169"/>
        <end position="189"/>
    </location>
</feature>
<keyword evidence="3" id="KW-1003">Cell membrane</keyword>
<feature type="transmembrane region" description="Helical" evidence="7">
    <location>
        <begin position="284"/>
        <end position="306"/>
    </location>
</feature>
<dbReference type="InterPro" id="IPR052031">
    <property type="entry name" value="Membrane_Transporter-Flippase"/>
</dbReference>
<keyword evidence="5 7" id="KW-1133">Transmembrane helix</keyword>
<dbReference type="Proteomes" id="UP001156706">
    <property type="component" value="Unassembled WGS sequence"/>
</dbReference>
<feature type="transmembrane region" description="Helical" evidence="7">
    <location>
        <begin position="195"/>
        <end position="218"/>
    </location>
</feature>
<keyword evidence="4 7" id="KW-0812">Transmembrane</keyword>
<comment type="caution">
    <text evidence="8">The sequence shown here is derived from an EMBL/GenBank/DDBJ whole genome shotgun (WGS) entry which is preliminary data.</text>
</comment>